<dbReference type="Gene3D" id="3.40.50.12080">
    <property type="match status" value="2"/>
</dbReference>
<evidence type="ECO:0000313" key="2">
    <source>
        <dbReference type="EMBL" id="AAN05133.1"/>
    </source>
</evidence>
<name>Q8KWD0_9RHOB</name>
<sequence>MTKKIFTVVGNCQAPFIADALRSNPAFAAEYSYQHTPAVHVIPKAEINGYLETMERVDLVIHQPILNADRFGRLETGQLRRRLAGKSALVCIPSCYFDGYFPTITMIAGLTTPAGGVHDMAVFHAFDLGWTVPQTVARLYQQDPLKPMFYRRAFARSLQGMQEREEQAGVDITLSDIFDTDGRSQIVMHQFNHPTGMLFNKIAARICAHLGLAETECVVPRELDTVVWPVWPWVRAALDLPEGGNDQLMVRGAPVAMETFVAGAFEAYATMQPAQRTACRGRMPRVREILAAL</sequence>
<dbReference type="RefSeq" id="WP_011116739.1">
    <property type="nucleotide sequence ID" value="NC_004929.1"/>
</dbReference>
<keyword evidence="2" id="KW-0614">Plasmid</keyword>
<accession>Q8KWD0</accession>
<proteinExistence type="predicted"/>
<dbReference type="InterPro" id="IPR041307">
    <property type="entry name" value="WcbI"/>
</dbReference>
<dbReference type="EMBL" id="AF416330">
    <property type="protein sequence ID" value="AAN05133.1"/>
    <property type="molecule type" value="Genomic_DNA"/>
</dbReference>
<evidence type="ECO:0000259" key="1">
    <source>
        <dbReference type="Pfam" id="PF18588"/>
    </source>
</evidence>
<feature type="domain" description="Polysaccharide biosynthesis enzyme WcbI" evidence="1">
    <location>
        <begin position="7"/>
        <end position="214"/>
    </location>
</feature>
<protein>
    <submittedName>
        <fullName evidence="2">RB112</fullName>
    </submittedName>
</protein>
<organism evidence="2">
    <name type="scientific">Ruegeria sp. PR1b</name>
    <dbReference type="NCBI Taxonomy" id="185588"/>
    <lineage>
        <taxon>Bacteria</taxon>
        <taxon>Pseudomonadati</taxon>
        <taxon>Pseudomonadota</taxon>
        <taxon>Alphaproteobacteria</taxon>
        <taxon>Rhodobacterales</taxon>
        <taxon>Roseobacteraceae</taxon>
        <taxon>Ruegeria</taxon>
    </lineage>
</organism>
<dbReference type="Pfam" id="PF18588">
    <property type="entry name" value="WcbI"/>
    <property type="match status" value="1"/>
</dbReference>
<reference evidence="2" key="1">
    <citation type="journal article" date="2003" name="Plasmid">
        <title>Nucleotide sequence based characterizations of two cryptic plasmids from the marine bacterium Ruegeria isolate PR1b.</title>
        <authorList>
            <person name="Zhong Z."/>
            <person name="Caspi R."/>
            <person name="Helinski D."/>
            <person name="Knauf V."/>
            <person name="Sykes S."/>
            <person name="O'Byrne C."/>
            <person name="Shea T.P."/>
            <person name="Wilkinson J.E."/>
            <person name="DeLoughery C."/>
            <person name="Toukdarian A."/>
        </authorList>
    </citation>
    <scope>NUCLEOTIDE SEQUENCE</scope>
    <source>
        <strain evidence="2">PR1b</strain>
        <plasmid evidence="2">pSD20</plasmid>
    </source>
</reference>
<geneLocation type="plasmid" evidence="2">
    <name>pSD20</name>
</geneLocation>
<dbReference type="AlphaFoldDB" id="Q8KWD0"/>